<dbReference type="GeneID" id="119735188"/>
<evidence type="ECO:0000313" key="8">
    <source>
        <dbReference type="Proteomes" id="UP000887568"/>
    </source>
</evidence>
<dbReference type="InterPro" id="IPR026748">
    <property type="entry name" value="Clarin"/>
</dbReference>
<evidence type="ECO:0000256" key="1">
    <source>
        <dbReference type="ARBA" id="ARBA00004141"/>
    </source>
</evidence>
<evidence type="ECO:0000256" key="3">
    <source>
        <dbReference type="ARBA" id="ARBA00022692"/>
    </source>
</evidence>
<dbReference type="GO" id="GO:0016020">
    <property type="term" value="C:membrane"/>
    <property type="evidence" value="ECO:0007669"/>
    <property type="project" value="UniProtKB-SubCell"/>
</dbReference>
<dbReference type="EnsemblMetazoa" id="XM_038208897.1">
    <property type="protein sequence ID" value="XP_038064825.1"/>
    <property type="gene ID" value="LOC119735188"/>
</dbReference>
<keyword evidence="5 6" id="KW-0472">Membrane</keyword>
<feature type="transmembrane region" description="Helical" evidence="6">
    <location>
        <begin position="114"/>
        <end position="140"/>
    </location>
</feature>
<evidence type="ECO:0000256" key="4">
    <source>
        <dbReference type="ARBA" id="ARBA00022989"/>
    </source>
</evidence>
<dbReference type="Pfam" id="PF25807">
    <property type="entry name" value="Clarin-2"/>
    <property type="match status" value="1"/>
</dbReference>
<evidence type="ECO:0008006" key="9">
    <source>
        <dbReference type="Google" id="ProtNLM"/>
    </source>
</evidence>
<sequence length="260" mass="28964">MIIKRRTTYFFFASLGAVVSLIFTGIAIVTSHWTYAQLQKNTTGLLDATFPLRDYLGNNPIAFDPDDPGAFLGLDYFGLFQGCKKFNYGFGAREWHCYKVFSEHANVYSVGYPIAVFVFLTIAIIFALVSTIFGLVNTLTVPIETIHGPMGLYLWNAIGAVGSLLAWLLYLILYLTQLTTNVLTTEDMAPPNNFRTTSVSFGYSYWLVLASFILFLLNLLFVFLAHLLQEPDLLKNKNKKGEVKTGKAGGNNNVGLGLMY</sequence>
<keyword evidence="3 6" id="KW-0812">Transmembrane</keyword>
<name>A0A914ALF4_PATMI</name>
<dbReference type="OMA" id="PKWMTGK"/>
<dbReference type="OrthoDB" id="10012538at2759"/>
<dbReference type="AlphaFoldDB" id="A0A914ALF4"/>
<keyword evidence="8" id="KW-1185">Reference proteome</keyword>
<evidence type="ECO:0000256" key="2">
    <source>
        <dbReference type="ARBA" id="ARBA00005787"/>
    </source>
</evidence>
<feature type="transmembrane region" description="Helical" evidence="6">
    <location>
        <begin position="203"/>
        <end position="228"/>
    </location>
</feature>
<organism evidence="7 8">
    <name type="scientific">Patiria miniata</name>
    <name type="common">Bat star</name>
    <name type="synonym">Asterina miniata</name>
    <dbReference type="NCBI Taxonomy" id="46514"/>
    <lineage>
        <taxon>Eukaryota</taxon>
        <taxon>Metazoa</taxon>
        <taxon>Echinodermata</taxon>
        <taxon>Eleutherozoa</taxon>
        <taxon>Asterozoa</taxon>
        <taxon>Asteroidea</taxon>
        <taxon>Valvatacea</taxon>
        <taxon>Valvatida</taxon>
        <taxon>Asterinidae</taxon>
        <taxon>Patiria</taxon>
    </lineage>
</organism>
<evidence type="ECO:0000256" key="6">
    <source>
        <dbReference type="SAM" id="Phobius"/>
    </source>
</evidence>
<accession>A0A914ALF4</accession>
<dbReference type="PANTHER" id="PTHR31548">
    <property type="entry name" value="CLARIN"/>
    <property type="match status" value="1"/>
</dbReference>
<comment type="subcellular location">
    <subcellularLocation>
        <location evidence="1">Membrane</location>
        <topology evidence="1">Multi-pass membrane protein</topology>
    </subcellularLocation>
</comment>
<dbReference type="Gene3D" id="1.20.140.150">
    <property type="match status" value="1"/>
</dbReference>
<dbReference type="RefSeq" id="XP_038064825.1">
    <property type="nucleotide sequence ID" value="XM_038208897.1"/>
</dbReference>
<dbReference type="PANTHER" id="PTHR31548:SF1">
    <property type="entry name" value="LD47387P"/>
    <property type="match status" value="1"/>
</dbReference>
<protein>
    <recommendedName>
        <fullName evidence="9">Clarin-3</fullName>
    </recommendedName>
</protein>
<comment type="similarity">
    <text evidence="2">Belongs to the clarin family.</text>
</comment>
<dbReference type="GO" id="GO:0007605">
    <property type="term" value="P:sensory perception of sound"/>
    <property type="evidence" value="ECO:0007669"/>
    <property type="project" value="UniProtKB-ARBA"/>
</dbReference>
<evidence type="ECO:0000256" key="5">
    <source>
        <dbReference type="ARBA" id="ARBA00023136"/>
    </source>
</evidence>
<feature type="transmembrane region" description="Helical" evidence="6">
    <location>
        <begin position="9"/>
        <end position="35"/>
    </location>
</feature>
<feature type="transmembrane region" description="Helical" evidence="6">
    <location>
        <begin position="152"/>
        <end position="175"/>
    </location>
</feature>
<dbReference type="Proteomes" id="UP000887568">
    <property type="component" value="Unplaced"/>
</dbReference>
<evidence type="ECO:0000313" key="7">
    <source>
        <dbReference type="EnsemblMetazoa" id="XP_038064825.1"/>
    </source>
</evidence>
<proteinExistence type="inferred from homology"/>
<reference evidence="7" key="1">
    <citation type="submission" date="2022-11" db="UniProtKB">
        <authorList>
            <consortium name="EnsemblMetazoa"/>
        </authorList>
    </citation>
    <scope>IDENTIFICATION</scope>
</reference>
<keyword evidence="4 6" id="KW-1133">Transmembrane helix</keyword>